<evidence type="ECO:0000313" key="2">
    <source>
        <dbReference type="EMBL" id="MCP1674387.1"/>
    </source>
</evidence>
<protein>
    <submittedName>
        <fullName evidence="2">Uncharacterized protein</fullName>
    </submittedName>
</protein>
<comment type="caution">
    <text evidence="2">The sequence shown here is derived from an EMBL/GenBank/DDBJ whole genome shotgun (WGS) entry which is preliminary data.</text>
</comment>
<evidence type="ECO:0000313" key="3">
    <source>
        <dbReference type="Proteomes" id="UP001205843"/>
    </source>
</evidence>
<feature type="region of interest" description="Disordered" evidence="1">
    <location>
        <begin position="187"/>
        <end position="220"/>
    </location>
</feature>
<dbReference type="EMBL" id="JALJXV010000003">
    <property type="protein sequence ID" value="MCP1674387.1"/>
    <property type="molecule type" value="Genomic_DNA"/>
</dbReference>
<dbReference type="AlphaFoldDB" id="A0AAE3G2T5"/>
<reference evidence="2" key="1">
    <citation type="submission" date="2022-03" db="EMBL/GenBank/DDBJ databases">
        <title>Genomic Encyclopedia of Type Strains, Phase III (KMG-III): the genomes of soil and plant-associated and newly described type strains.</title>
        <authorList>
            <person name="Whitman W."/>
        </authorList>
    </citation>
    <scope>NUCLEOTIDE SEQUENCE</scope>
    <source>
        <strain evidence="2">ANL 6-2</strain>
    </source>
</reference>
<name>A0AAE3G2T5_9GAMM</name>
<dbReference type="Proteomes" id="UP001205843">
    <property type="component" value="Unassembled WGS sequence"/>
</dbReference>
<proteinExistence type="predicted"/>
<gene>
    <name evidence="2" type="ORF">J2T57_001489</name>
</gene>
<accession>A0AAE3G2T5</accession>
<dbReference type="RefSeq" id="WP_253476346.1">
    <property type="nucleotide sequence ID" value="NZ_JALJXV010000003.1"/>
</dbReference>
<sequence>MHDDNPQQSAEHLRACLVESLTRAMVAELRASGEQLYAFAREGFAGCDNLDAAELVEMLFDRGLHRTTTDPVLRKALGPQRGPRLSVSTEDAMRERLLLALGDPDTLEDARHRVISALDFDSRYVVLDHAGGFGAGAAESTFIGSLRLQCRRDGRRLTAQLDAAFVPGSASLQSLRAVEIDERGRHLGPIESPEWHPGNGAPPRGTTSHRRQPPGGDPEP</sequence>
<keyword evidence="3" id="KW-1185">Reference proteome</keyword>
<organism evidence="2 3">
    <name type="scientific">Natronocella acetinitrilica</name>
    <dbReference type="NCBI Taxonomy" id="414046"/>
    <lineage>
        <taxon>Bacteria</taxon>
        <taxon>Pseudomonadati</taxon>
        <taxon>Pseudomonadota</taxon>
        <taxon>Gammaproteobacteria</taxon>
        <taxon>Chromatiales</taxon>
        <taxon>Ectothiorhodospiraceae</taxon>
        <taxon>Natronocella</taxon>
    </lineage>
</organism>
<evidence type="ECO:0000256" key="1">
    <source>
        <dbReference type="SAM" id="MobiDB-lite"/>
    </source>
</evidence>